<keyword evidence="4" id="KW-1185">Reference proteome</keyword>
<dbReference type="AlphaFoldDB" id="A0A2K3QHF4"/>
<dbReference type="InterPro" id="IPR003114">
    <property type="entry name" value="Phox_assoc"/>
</dbReference>
<sequence>MRLLRQGGPSSVEIVCPPRPAFVQDVGRASNSLGFRSMMEPVLRRAAHSLCGRCSASLRRQTAIRHPAKPWTRAPARTVHSSISLDSSRRTCVKEPVSSARTFTSTANSKTEAAAPDRPSQSSSPRLGPDDLFHPFSSSPVPEFRRRAAFIKQHAYCPHPDHKPTKLPTVAPSSEGAEESGGEMAPAHAHFECPDCGFPVYCSEEHWMDHYDKHLEVCDTLRQINEDDHDLRSGRVFHEANLPDLQLDEAAVNMTNWDTFMYTREFEAVNSDRSMRQITRLLTYPITVGSVLHELSPYGIKDGDRLTVEGLKSFSALRYNLHPLKAGRGAGVNQLRPEPPPVRLFILGARAESSLPRAAWVQLAHLFPESRLHLVFIGPESMANRDDEFPLPERIPSNPFGAIVEDRVWYKMKISTIVDYYHTIHKTGHFAPYDPYFDCFVLFHPGLGHPASSHEWEETLPLLLETKVPIISTGYTQFDLERDVEWVQKKSGGEFDVLLEPGENIFRSLRWDLNDMDPQDISCGNWGVWAFRGKSRPSCRLLCHGSAAVFVTPAMTASVAAAASAPFKQPNANPNPPAADRRANRPAVAYQLSDRVTQALIRRTLCPQQSGDKQRDAQPPIEDLLPSLTSRNDVDLQLYAFLAIILKEFVQSWYGKITTDEAFVAEILHIIAHCTRALEQRVRKLDLEGLVLNEIPEVLDRHVSAYRAAYLSASQPPLEIDPREAYHVLWPLPLLSPVPRPEDPATVAEQRENEAAYRQLLVQAVLAIVLPTEDLENPCLTALVGQIFSELIIGNVIGNKASQPWFLFEGICILARVLEEKKAKAARRIMSSSQPVPIEKRRVWSVRGFFLSIIQLAFIFLSSIRLLVGMIAMSSSLPPRTAPAEEQAKAEPDSEPGSEDQSHGAATTAKVPVLEFRAWRCVGNLVELSSRMPWLSGILSLLQFGATHGPGRVAGLDGILDRLLSHHIQSLFSASHLSPILRNLRGVLFPNNAPGSSSLSPPSSEAELRALRRRAARALWGLLPRGLGRVYFGGPLWERRAGGHGAEEESMVDEVEGLLMVLGDDYCNKHVMYSVLELILVRLMPELGDKGVVELWDERLG</sequence>
<dbReference type="SMART" id="SM00313">
    <property type="entry name" value="PXA"/>
    <property type="match status" value="1"/>
</dbReference>
<dbReference type="PANTHER" id="PTHR28069">
    <property type="entry name" value="GH20023P"/>
    <property type="match status" value="1"/>
</dbReference>
<dbReference type="PANTHER" id="PTHR28069:SF1">
    <property type="entry name" value="PROTEIN MSS51, MITOCHONDRIAL"/>
    <property type="match status" value="1"/>
</dbReference>
<dbReference type="OrthoDB" id="5282002at2759"/>
<dbReference type="Pfam" id="PF13824">
    <property type="entry name" value="zf-Mss51"/>
    <property type="match status" value="1"/>
</dbReference>
<dbReference type="GO" id="GO:0033617">
    <property type="term" value="P:mitochondrial respiratory chain complex IV assembly"/>
    <property type="evidence" value="ECO:0007669"/>
    <property type="project" value="TreeGrafter"/>
</dbReference>
<feature type="region of interest" description="Disordered" evidence="1">
    <location>
        <begin position="878"/>
        <end position="905"/>
    </location>
</feature>
<dbReference type="Pfam" id="PF20179">
    <property type="entry name" value="MSS51_C"/>
    <property type="match status" value="1"/>
</dbReference>
<feature type="domain" description="PXA" evidence="2">
    <location>
        <begin position="631"/>
        <end position="819"/>
    </location>
</feature>
<name>A0A2K3QHF4_9HYPO</name>
<dbReference type="PROSITE" id="PS51207">
    <property type="entry name" value="PXA"/>
    <property type="match status" value="1"/>
</dbReference>
<feature type="compositionally biased region" description="Polar residues" evidence="1">
    <location>
        <begin position="99"/>
        <end position="111"/>
    </location>
</feature>
<evidence type="ECO:0000259" key="2">
    <source>
        <dbReference type="PROSITE" id="PS51207"/>
    </source>
</evidence>
<accession>A0A2K3QHF4</accession>
<dbReference type="InterPro" id="IPR032717">
    <property type="entry name" value="Mss51_Znf"/>
</dbReference>
<protein>
    <submittedName>
        <fullName evidence="3">Protein MSS51, mitochondrial</fullName>
    </submittedName>
</protein>
<evidence type="ECO:0000313" key="3">
    <source>
        <dbReference type="EMBL" id="PNY26940.1"/>
    </source>
</evidence>
<dbReference type="STRING" id="45235.A0A2K3QHF4"/>
<reference evidence="3 4" key="1">
    <citation type="submission" date="2017-08" db="EMBL/GenBank/DDBJ databases">
        <title>Harnessing the power of phylogenomics to disentangle the directionality and signatures of interkingdom host jumping in the parasitic fungal genus Tolypocladium.</title>
        <authorList>
            <person name="Quandt C.A."/>
            <person name="Patterson W."/>
            <person name="Spatafora J.W."/>
        </authorList>
    </citation>
    <scope>NUCLEOTIDE SEQUENCE [LARGE SCALE GENOMIC DNA]</scope>
    <source>
        <strain evidence="3 4">CBS 113982</strain>
    </source>
</reference>
<comment type="caution">
    <text evidence="3">The sequence shown here is derived from an EMBL/GenBank/DDBJ whole genome shotgun (WGS) entry which is preliminary data.</text>
</comment>
<dbReference type="SUPFAM" id="SSF144232">
    <property type="entry name" value="HIT/MYND zinc finger-like"/>
    <property type="match status" value="1"/>
</dbReference>
<organism evidence="3 4">
    <name type="scientific">Tolypocladium capitatum</name>
    <dbReference type="NCBI Taxonomy" id="45235"/>
    <lineage>
        <taxon>Eukaryota</taxon>
        <taxon>Fungi</taxon>
        <taxon>Dikarya</taxon>
        <taxon>Ascomycota</taxon>
        <taxon>Pezizomycotina</taxon>
        <taxon>Sordariomycetes</taxon>
        <taxon>Hypocreomycetidae</taxon>
        <taxon>Hypocreales</taxon>
        <taxon>Ophiocordycipitaceae</taxon>
        <taxon>Tolypocladium</taxon>
    </lineage>
</organism>
<evidence type="ECO:0000256" key="1">
    <source>
        <dbReference type="SAM" id="MobiDB-lite"/>
    </source>
</evidence>
<gene>
    <name evidence="3" type="ORF">TCAP_03142</name>
</gene>
<feature type="region of interest" description="Disordered" evidence="1">
    <location>
        <begin position="82"/>
        <end position="138"/>
    </location>
</feature>
<proteinExistence type="predicted"/>
<dbReference type="InterPro" id="IPR046824">
    <property type="entry name" value="Mss51-like_C"/>
</dbReference>
<dbReference type="Pfam" id="PF02194">
    <property type="entry name" value="PXA"/>
    <property type="match status" value="1"/>
</dbReference>
<dbReference type="Proteomes" id="UP000236621">
    <property type="component" value="Unassembled WGS sequence"/>
</dbReference>
<evidence type="ECO:0000313" key="4">
    <source>
        <dbReference type="Proteomes" id="UP000236621"/>
    </source>
</evidence>
<dbReference type="GO" id="GO:0005739">
    <property type="term" value="C:mitochondrion"/>
    <property type="evidence" value="ECO:0007669"/>
    <property type="project" value="GOC"/>
</dbReference>
<dbReference type="EMBL" id="NRSZ01000478">
    <property type="protein sequence ID" value="PNY26940.1"/>
    <property type="molecule type" value="Genomic_DNA"/>
</dbReference>
<feature type="region of interest" description="Disordered" evidence="1">
    <location>
        <begin position="161"/>
        <end position="182"/>
    </location>
</feature>